<dbReference type="EMBL" id="JAKMXF010000311">
    <property type="protein sequence ID" value="KAI6650449.1"/>
    <property type="molecule type" value="Genomic_DNA"/>
</dbReference>
<dbReference type="SUPFAM" id="SSF81321">
    <property type="entry name" value="Family A G protein-coupled receptor-like"/>
    <property type="match status" value="1"/>
</dbReference>
<dbReference type="PANTHER" id="PTHR23112:SF0">
    <property type="entry name" value="TRANSMEMBRANE PROTEIN 116"/>
    <property type="match status" value="1"/>
</dbReference>
<feature type="transmembrane region" description="Helical" evidence="5">
    <location>
        <begin position="34"/>
        <end position="55"/>
    </location>
</feature>
<proteinExistence type="predicted"/>
<dbReference type="PANTHER" id="PTHR23112">
    <property type="entry name" value="G PROTEIN-COUPLED RECEPTOR 157-RELATED"/>
    <property type="match status" value="1"/>
</dbReference>
<dbReference type="GO" id="GO:0007166">
    <property type="term" value="P:cell surface receptor signaling pathway"/>
    <property type="evidence" value="ECO:0007669"/>
    <property type="project" value="InterPro"/>
</dbReference>
<feature type="transmembrane region" description="Helical" evidence="5">
    <location>
        <begin position="116"/>
        <end position="141"/>
    </location>
</feature>
<sequence length="264" mass="30598">MTLTSLCFGISFLVGYWYNPGIWCTIQGALLHFLALLQVYWFAVIVVNLYINVVFFKRTTKWLEIVFVCLSPIVPLITCIIPIPFNAYGPAGVWCWISIDPALGLEHTGNILRWSLYYGILTSVLVLIILAYILLIIIMLYKTEKLSCGGVRTRSWSMGEVKKIGILKDIFEHSSTSFLAFPIVCVIVYIFPITNRFLNLIFPYEEFEWLLIIQAFISPLIGFLIVSAYMLDKTFWKNLKYTNMRDQYISWRFKTVVTEYPTNE</sequence>
<dbReference type="Proteomes" id="UP001165289">
    <property type="component" value="Unassembled WGS sequence"/>
</dbReference>
<reference evidence="7 8" key="1">
    <citation type="journal article" date="2023" name="BMC Biol.">
        <title>The compact genome of the sponge Oopsacas minuta (Hexactinellida) is lacking key metazoan core genes.</title>
        <authorList>
            <person name="Santini S."/>
            <person name="Schenkelaars Q."/>
            <person name="Jourda C."/>
            <person name="Duchesne M."/>
            <person name="Belahbib H."/>
            <person name="Rocher C."/>
            <person name="Selva M."/>
            <person name="Riesgo A."/>
            <person name="Vervoort M."/>
            <person name="Leys S.P."/>
            <person name="Kodjabachian L."/>
            <person name="Le Bivic A."/>
            <person name="Borchiellini C."/>
            <person name="Claverie J.M."/>
            <person name="Renard E."/>
        </authorList>
    </citation>
    <scope>NUCLEOTIDE SEQUENCE [LARGE SCALE GENOMIC DNA]</scope>
    <source>
        <strain evidence="7">SPO-2</strain>
    </source>
</reference>
<evidence type="ECO:0000256" key="2">
    <source>
        <dbReference type="ARBA" id="ARBA00022692"/>
    </source>
</evidence>
<evidence type="ECO:0000256" key="5">
    <source>
        <dbReference type="SAM" id="Phobius"/>
    </source>
</evidence>
<dbReference type="GO" id="GO:0004930">
    <property type="term" value="F:G protein-coupled receptor activity"/>
    <property type="evidence" value="ECO:0007669"/>
    <property type="project" value="TreeGrafter"/>
</dbReference>
<feature type="domain" description="G-protein coupled receptors family 2 profile 2" evidence="6">
    <location>
        <begin position="1"/>
        <end position="233"/>
    </location>
</feature>
<keyword evidence="4 5" id="KW-0472">Membrane</keyword>
<dbReference type="PROSITE" id="PS50261">
    <property type="entry name" value="G_PROTEIN_RECEP_F2_4"/>
    <property type="match status" value="1"/>
</dbReference>
<dbReference type="GO" id="GO:0007189">
    <property type="term" value="P:adenylate cyclase-activating G protein-coupled receptor signaling pathway"/>
    <property type="evidence" value="ECO:0007669"/>
    <property type="project" value="TreeGrafter"/>
</dbReference>
<gene>
    <name evidence="7" type="ORF">LOD99_5886</name>
</gene>
<dbReference type="AlphaFoldDB" id="A0AAV7JPJ2"/>
<keyword evidence="2 5" id="KW-0812">Transmembrane</keyword>
<feature type="transmembrane region" description="Helical" evidence="5">
    <location>
        <begin position="209"/>
        <end position="231"/>
    </location>
</feature>
<comment type="subcellular location">
    <subcellularLocation>
        <location evidence="1">Membrane</location>
        <topology evidence="1">Multi-pass membrane protein</topology>
    </subcellularLocation>
</comment>
<protein>
    <recommendedName>
        <fullName evidence="6">G-protein coupled receptors family 2 profile 2 domain-containing protein</fullName>
    </recommendedName>
</protein>
<keyword evidence="8" id="KW-1185">Reference proteome</keyword>
<feature type="transmembrane region" description="Helical" evidence="5">
    <location>
        <begin position="178"/>
        <end position="197"/>
    </location>
</feature>
<evidence type="ECO:0000259" key="6">
    <source>
        <dbReference type="PROSITE" id="PS50261"/>
    </source>
</evidence>
<dbReference type="Gene3D" id="1.20.1070.10">
    <property type="entry name" value="Rhodopsin 7-helix transmembrane proteins"/>
    <property type="match status" value="1"/>
</dbReference>
<keyword evidence="3 5" id="KW-1133">Transmembrane helix</keyword>
<name>A0AAV7JPJ2_9METZ</name>
<evidence type="ECO:0000313" key="8">
    <source>
        <dbReference type="Proteomes" id="UP001165289"/>
    </source>
</evidence>
<organism evidence="7 8">
    <name type="scientific">Oopsacas minuta</name>
    <dbReference type="NCBI Taxonomy" id="111878"/>
    <lineage>
        <taxon>Eukaryota</taxon>
        <taxon>Metazoa</taxon>
        <taxon>Porifera</taxon>
        <taxon>Hexactinellida</taxon>
        <taxon>Hexasterophora</taxon>
        <taxon>Lyssacinosida</taxon>
        <taxon>Leucopsacidae</taxon>
        <taxon>Oopsacas</taxon>
    </lineage>
</organism>
<evidence type="ECO:0000256" key="4">
    <source>
        <dbReference type="ARBA" id="ARBA00023136"/>
    </source>
</evidence>
<comment type="caution">
    <text evidence="7">The sequence shown here is derived from an EMBL/GenBank/DDBJ whole genome shotgun (WGS) entry which is preliminary data.</text>
</comment>
<accession>A0AAV7JPJ2</accession>
<evidence type="ECO:0000313" key="7">
    <source>
        <dbReference type="EMBL" id="KAI6650449.1"/>
    </source>
</evidence>
<feature type="transmembrane region" description="Helical" evidence="5">
    <location>
        <begin position="62"/>
        <end position="83"/>
    </location>
</feature>
<evidence type="ECO:0000256" key="3">
    <source>
        <dbReference type="ARBA" id="ARBA00022989"/>
    </source>
</evidence>
<evidence type="ECO:0000256" key="1">
    <source>
        <dbReference type="ARBA" id="ARBA00004141"/>
    </source>
</evidence>
<dbReference type="InterPro" id="IPR017981">
    <property type="entry name" value="GPCR_2-like_7TM"/>
</dbReference>
<dbReference type="GO" id="GO:0005886">
    <property type="term" value="C:plasma membrane"/>
    <property type="evidence" value="ECO:0007669"/>
    <property type="project" value="TreeGrafter"/>
</dbReference>